<dbReference type="InterPro" id="IPR017946">
    <property type="entry name" value="PLC-like_Pdiesterase_TIM-brl"/>
</dbReference>
<evidence type="ECO:0000256" key="1">
    <source>
        <dbReference type="SAM" id="MobiDB-lite"/>
    </source>
</evidence>
<evidence type="ECO:0000313" key="4">
    <source>
        <dbReference type="EMBL" id="QDQ96995.1"/>
    </source>
</evidence>
<dbReference type="OrthoDB" id="384721at2"/>
<dbReference type="InterPro" id="IPR030395">
    <property type="entry name" value="GP_PDE_dom"/>
</dbReference>
<reference evidence="4 5" key="2">
    <citation type="submission" date="2019-07" db="EMBL/GenBank/DDBJ databases">
        <authorList>
            <person name="Huang Y."/>
        </authorList>
    </citation>
    <scope>NUCLEOTIDE SEQUENCE [LARGE SCALE GENOMIC DNA]</scope>
    <source>
        <strain evidence="4 5">HY188</strain>
    </source>
</reference>
<feature type="compositionally biased region" description="Low complexity" evidence="1">
    <location>
        <begin position="54"/>
        <end position="68"/>
    </location>
</feature>
<keyword evidence="5" id="KW-1185">Reference proteome</keyword>
<dbReference type="GO" id="GO:0008081">
    <property type="term" value="F:phosphoric diester hydrolase activity"/>
    <property type="evidence" value="ECO:0007669"/>
    <property type="project" value="InterPro"/>
</dbReference>
<evidence type="ECO:0000256" key="2">
    <source>
        <dbReference type="SAM" id="SignalP"/>
    </source>
</evidence>
<dbReference type="PANTHER" id="PTHR46211:SF14">
    <property type="entry name" value="GLYCEROPHOSPHODIESTER PHOSPHODIESTERASE"/>
    <property type="match status" value="1"/>
</dbReference>
<dbReference type="PROSITE" id="PS51704">
    <property type="entry name" value="GP_PDE"/>
    <property type="match status" value="1"/>
</dbReference>
<dbReference type="EMBL" id="CP041765">
    <property type="protein sequence ID" value="QDQ96995.1"/>
    <property type="molecule type" value="Genomic_DNA"/>
</dbReference>
<sequence length="371" mass="39472">MSHSRRPAERRRRPLIRSVSVVASAIAAATAISTVAHAAPSAGPFGSTGLLGSLGTGSLPGEPGTSGPAANLPDGFDLQAHRGGLGETTEESRRAFEKSVELGVTTLELDIGISADGVPVVWHDPVISAGKCRDTAPATDGDPVFPYVGDALHDLTWDQLQTLACDVPLPNHPDAEVVEGNTLIRLRDVFAVAKERNADVHFNIETKIEADRPGLTASPQEFVDTILAVVRDKGVTDKVMIQSFDWRSLPLVRAAEPSIPLVMLWNDSNWFSGSEWTGPVDYDAAGGDILAAADTLGVEVLSPSHKLVDAPLIAAAHDAGYRVVPWTVDDTARMGELLDLDVDGLITDYPTRLRAVMTERGMTLPQAFPAQ</sequence>
<name>A0A516X1N7_9ACTN</name>
<gene>
    <name evidence="4" type="ORF">FO059_06155</name>
</gene>
<feature type="chain" id="PRO_5022024384" evidence="2">
    <location>
        <begin position="39"/>
        <end position="371"/>
    </location>
</feature>
<dbReference type="SUPFAM" id="SSF51695">
    <property type="entry name" value="PLC-like phosphodiesterases"/>
    <property type="match status" value="1"/>
</dbReference>
<keyword evidence="2" id="KW-0732">Signal</keyword>
<protein>
    <submittedName>
        <fullName evidence="4">Glycerophosphodiester phosphodiesterase</fullName>
    </submittedName>
</protein>
<feature type="domain" description="GP-PDE" evidence="3">
    <location>
        <begin position="76"/>
        <end position="357"/>
    </location>
</feature>
<dbReference type="PROSITE" id="PS51318">
    <property type="entry name" value="TAT"/>
    <property type="match status" value="1"/>
</dbReference>
<dbReference type="Pfam" id="PF03009">
    <property type="entry name" value="GDPD"/>
    <property type="match status" value="1"/>
</dbReference>
<evidence type="ECO:0000259" key="3">
    <source>
        <dbReference type="PROSITE" id="PS51704"/>
    </source>
</evidence>
<feature type="signal peptide" evidence="2">
    <location>
        <begin position="1"/>
        <end position="38"/>
    </location>
</feature>
<organism evidence="4 5">
    <name type="scientific">Tomitella fengzijianii</name>
    <dbReference type="NCBI Taxonomy" id="2597660"/>
    <lineage>
        <taxon>Bacteria</taxon>
        <taxon>Bacillati</taxon>
        <taxon>Actinomycetota</taxon>
        <taxon>Actinomycetes</taxon>
        <taxon>Mycobacteriales</taxon>
        <taxon>Tomitella</taxon>
    </lineage>
</organism>
<feature type="region of interest" description="Disordered" evidence="1">
    <location>
        <begin position="54"/>
        <end position="94"/>
    </location>
</feature>
<reference evidence="4 5" key="1">
    <citation type="submission" date="2019-07" db="EMBL/GenBank/DDBJ databases">
        <title>Tomitella cavernea sp. nov., an actinomycete isolated from soil.</title>
        <authorList>
            <person name="Cheng J."/>
        </authorList>
    </citation>
    <scope>NUCLEOTIDE SEQUENCE [LARGE SCALE GENOMIC DNA]</scope>
    <source>
        <strain evidence="4 5">HY188</strain>
    </source>
</reference>
<dbReference type="Gene3D" id="3.20.20.190">
    <property type="entry name" value="Phosphatidylinositol (PI) phosphodiesterase"/>
    <property type="match status" value="1"/>
</dbReference>
<dbReference type="RefSeq" id="WP_143907237.1">
    <property type="nucleotide sequence ID" value="NZ_CP041765.1"/>
</dbReference>
<evidence type="ECO:0000313" key="5">
    <source>
        <dbReference type="Proteomes" id="UP000317344"/>
    </source>
</evidence>
<accession>A0A516X1N7</accession>
<dbReference type="PANTHER" id="PTHR46211">
    <property type="entry name" value="GLYCEROPHOSPHORYL DIESTER PHOSPHODIESTERASE"/>
    <property type="match status" value="1"/>
</dbReference>
<dbReference type="GO" id="GO:0006629">
    <property type="term" value="P:lipid metabolic process"/>
    <property type="evidence" value="ECO:0007669"/>
    <property type="project" value="InterPro"/>
</dbReference>
<dbReference type="InterPro" id="IPR006311">
    <property type="entry name" value="TAT_signal"/>
</dbReference>
<proteinExistence type="predicted"/>
<dbReference type="Proteomes" id="UP000317344">
    <property type="component" value="Chromosome"/>
</dbReference>
<dbReference type="AlphaFoldDB" id="A0A516X1N7"/>
<dbReference type="KEGG" id="toy:FO059_06155"/>